<keyword evidence="4" id="KW-0604">Photosystem II</keyword>
<sequence length="318" mass="36176">MNYMSLLIIGATGTLGRQIVRRAIDEGYSVKCLVRNLRKAYFLKEWGAELIYGDLSLPETLPLSLKDTTAIIDASTARPSDPYNAEVIDLKGKISVNRSSQSCWHRKIYFSFSVLNGKNYPEVPLISLKLKIENYLKESKIKYTIFYLGGFFQGLISQYAIPILEKQPIWITSESTDINYIDTNDVAKFALRSLALKQAECQEFPLVGLKAWNSTEIIQLCERLSGQPAKITQIPLTALILLKKITGFFEWGINISERLSFAEVLATGNNFTAEMTSTYSTFAFETEETITLESYMQDYFGRILRRLKELSDEKERSL</sequence>
<evidence type="ECO:0000256" key="4">
    <source>
        <dbReference type="ARBA" id="ARBA00023276"/>
    </source>
</evidence>
<organism evidence="6">
    <name type="scientific">Guillardia theta</name>
    <name type="common">Cryptophyte</name>
    <name type="synonym">Cryptomonas phi</name>
    <dbReference type="NCBI Taxonomy" id="55529"/>
    <lineage>
        <taxon>Eukaryota</taxon>
        <taxon>Cryptophyceae</taxon>
        <taxon>Pyrenomonadales</taxon>
        <taxon>Geminigeraceae</taxon>
        <taxon>Guillardia</taxon>
    </lineage>
</organism>
<dbReference type="AlphaFoldDB" id="A0A0U2JW94"/>
<dbReference type="InterPro" id="IPR036291">
    <property type="entry name" value="NAD(P)-bd_dom_sf"/>
</dbReference>
<evidence type="ECO:0000256" key="3">
    <source>
        <dbReference type="ARBA" id="ARBA00022640"/>
    </source>
</evidence>
<evidence type="ECO:0000256" key="1">
    <source>
        <dbReference type="ARBA" id="ARBA00004474"/>
    </source>
</evidence>
<name>A0A0U2JW94_GUITH</name>
<gene>
    <name evidence="6" type="primary">ycf39</name>
</gene>
<evidence type="ECO:0000256" key="2">
    <source>
        <dbReference type="ARBA" id="ARBA00022531"/>
    </source>
</evidence>
<comment type="subcellular location">
    <subcellularLocation>
        <location evidence="1">Plastid</location>
    </subcellularLocation>
</comment>
<dbReference type="GO" id="GO:0015979">
    <property type="term" value="P:photosynthesis"/>
    <property type="evidence" value="ECO:0007669"/>
    <property type="project" value="UniProtKB-KW"/>
</dbReference>
<reference evidence="6" key="1">
    <citation type="journal article" date="2015" name="Mitochondrial DNA">
        <title>The complete chloroplast genome of Guillardia theta strain CCMP2712.</title>
        <authorList>
            <person name="Tang X."/>
            <person name="Bi G."/>
        </authorList>
    </citation>
    <scope>NUCLEOTIDE SEQUENCE</scope>
</reference>
<keyword evidence="2" id="KW-0602">Photosynthesis</keyword>
<dbReference type="EMBL" id="KT428890">
    <property type="protein sequence ID" value="ALG63654.1"/>
    <property type="molecule type" value="Genomic_DNA"/>
</dbReference>
<dbReference type="Pfam" id="PF05368">
    <property type="entry name" value="NmrA"/>
    <property type="match status" value="1"/>
</dbReference>
<dbReference type="GO" id="GO:0009536">
    <property type="term" value="C:plastid"/>
    <property type="evidence" value="ECO:0007669"/>
    <property type="project" value="UniProtKB-SubCell"/>
</dbReference>
<dbReference type="InterPro" id="IPR008030">
    <property type="entry name" value="NmrA-like"/>
</dbReference>
<evidence type="ECO:0000259" key="5">
    <source>
        <dbReference type="Pfam" id="PF05368"/>
    </source>
</evidence>
<dbReference type="GO" id="GO:0009523">
    <property type="term" value="C:photosystem II"/>
    <property type="evidence" value="ECO:0007669"/>
    <property type="project" value="UniProtKB-KW"/>
</dbReference>
<dbReference type="PANTHER" id="PTHR47128:SF2">
    <property type="entry name" value="PROTEIN HIGH CHLOROPHYLL FLUORESCENCE PHENOTYPE 244, CHLOROPLASTIC"/>
    <property type="match status" value="1"/>
</dbReference>
<protein>
    <recommendedName>
        <fullName evidence="5">NmrA-like domain-containing protein</fullName>
    </recommendedName>
</protein>
<feature type="domain" description="NmrA-like" evidence="5">
    <location>
        <begin position="6"/>
        <end position="259"/>
    </location>
</feature>
<dbReference type="Gene3D" id="3.40.50.720">
    <property type="entry name" value="NAD(P)-binding Rossmann-like Domain"/>
    <property type="match status" value="1"/>
</dbReference>
<evidence type="ECO:0000313" key="6">
    <source>
        <dbReference type="EMBL" id="ALG63654.1"/>
    </source>
</evidence>
<keyword evidence="6" id="KW-0150">Chloroplast</keyword>
<geneLocation type="chloroplast" evidence="6"/>
<keyword evidence="3 6" id="KW-0934">Plastid</keyword>
<dbReference type="SUPFAM" id="SSF51735">
    <property type="entry name" value="NAD(P)-binding Rossmann-fold domains"/>
    <property type="match status" value="1"/>
</dbReference>
<dbReference type="CDD" id="cd05243">
    <property type="entry name" value="SDR_a5"/>
    <property type="match status" value="1"/>
</dbReference>
<dbReference type="PANTHER" id="PTHR47128">
    <property type="match status" value="1"/>
</dbReference>
<proteinExistence type="predicted"/>
<dbReference type="InterPro" id="IPR044256">
    <property type="entry name" value="HCF244-like"/>
</dbReference>
<accession>A0A0U2JW94</accession>